<comment type="caution">
    <text evidence="9">The sequence shown here is derived from an EMBL/GenBank/DDBJ whole genome shotgun (WGS) entry which is preliminary data.</text>
</comment>
<evidence type="ECO:0000256" key="6">
    <source>
        <dbReference type="ARBA" id="ARBA00023295"/>
    </source>
</evidence>
<comment type="function">
    <text evidence="1">Alpha-L-fucosidase is responsible for hydrolyzing the alpha-1,6-linked fucose joined to the reducing-end N-acetylglucosamine of the carbohydrate moieties of glycoproteins.</text>
</comment>
<dbReference type="Pfam" id="PF01120">
    <property type="entry name" value="Alpha_L_fucos"/>
    <property type="match status" value="1"/>
</dbReference>
<dbReference type="Gene3D" id="3.20.20.80">
    <property type="entry name" value="Glycosidases"/>
    <property type="match status" value="1"/>
</dbReference>
<keyword evidence="6" id="KW-0326">Glycosidase</keyword>
<dbReference type="SMART" id="SM00812">
    <property type="entry name" value="Alpha_L_fucos"/>
    <property type="match status" value="1"/>
</dbReference>
<keyword evidence="4" id="KW-0732">Signal</keyword>
<dbReference type="GO" id="GO:0004560">
    <property type="term" value="F:alpha-L-fucosidase activity"/>
    <property type="evidence" value="ECO:0007669"/>
    <property type="project" value="InterPro"/>
</dbReference>
<evidence type="ECO:0000313" key="10">
    <source>
        <dbReference type="Proteomes" id="UP000823918"/>
    </source>
</evidence>
<sequence>MENESQREIVHNGVHDYSSPERYVAPTDPAVQANLKKFTGYKLGFMMHWAPGCQIASYESWPLCDGDAEWSQKDMTWADTATCQRQYREANKTFNPIKFNPAGWAKLAKDCGFRYLLFTTKHHDGFCMFDTKTTDYKITAPDCPFHTHPDADIVGALYREFKKQGLAISTYFSKPDWNSQYFWCDEFGKAPTRNVNYDIKEHPDLWEKYVQFVHAQIRELASNYGKIDVLWLDGGWVRPENQGQDIRLSEIVEELRNTTQPGLIVCERGRGGETENFITPEQTIPPMAIGVPWETCVTVGDCFSFHYNDCYKSGRKLTHLLLDVVSKGGNLALNIPAQPDGDLPAPAVKSIRELGAWLSIFGEGIYDTTLCAPYFTDKCYFTRKDNKIYCFYRYGRRAKLPAKLTLPLDVTVKEAYSMRTNDRLHARCEDGTVTLHLSDLPMGGAFFAEGFCLVLDDAQESAT</sequence>
<reference evidence="9" key="1">
    <citation type="journal article" date="2021" name="PeerJ">
        <title>Extensive microbial diversity within the chicken gut microbiome revealed by metagenomics and culture.</title>
        <authorList>
            <person name="Gilroy R."/>
            <person name="Ravi A."/>
            <person name="Getino M."/>
            <person name="Pursley I."/>
            <person name="Horton D.L."/>
            <person name="Alikhan N.F."/>
            <person name="Baker D."/>
            <person name="Gharbi K."/>
            <person name="Hall N."/>
            <person name="Watson M."/>
            <person name="Adriaenssens E.M."/>
            <person name="Foster-Nyarko E."/>
            <person name="Jarju S."/>
            <person name="Secka A."/>
            <person name="Antonio M."/>
            <person name="Oren A."/>
            <person name="Chaudhuri R.R."/>
            <person name="La Ragione R."/>
            <person name="Hildebrand F."/>
            <person name="Pallen M.J."/>
        </authorList>
    </citation>
    <scope>NUCLEOTIDE SEQUENCE</scope>
    <source>
        <strain evidence="9">5933</strain>
    </source>
</reference>
<dbReference type="EC" id="3.2.1.51" evidence="3"/>
<name>A0A9D2Q549_9FIRM</name>
<feature type="site" description="May be important for catalysis" evidence="7">
    <location>
        <position position="296"/>
    </location>
</feature>
<feature type="domain" description="Glycoside hydrolase family 29 N-terminal" evidence="8">
    <location>
        <begin position="18"/>
        <end position="363"/>
    </location>
</feature>
<dbReference type="InterPro" id="IPR017853">
    <property type="entry name" value="GH"/>
</dbReference>
<dbReference type="InterPro" id="IPR016286">
    <property type="entry name" value="FUC_metazoa-typ"/>
</dbReference>
<dbReference type="InterPro" id="IPR057739">
    <property type="entry name" value="Glyco_hydro_29_N"/>
</dbReference>
<dbReference type="Proteomes" id="UP000823918">
    <property type="component" value="Unassembled WGS sequence"/>
</dbReference>
<keyword evidence="5" id="KW-0378">Hydrolase</keyword>
<comment type="similarity">
    <text evidence="2">Belongs to the glycosyl hydrolase 29 family.</text>
</comment>
<accession>A0A9D2Q549</accession>
<dbReference type="InterPro" id="IPR000933">
    <property type="entry name" value="Glyco_hydro_29"/>
</dbReference>
<dbReference type="PRINTS" id="PR00741">
    <property type="entry name" value="GLHYDRLASE29"/>
</dbReference>
<dbReference type="EMBL" id="DWWA01000016">
    <property type="protein sequence ID" value="HJC71661.1"/>
    <property type="molecule type" value="Genomic_DNA"/>
</dbReference>
<reference evidence="9" key="2">
    <citation type="submission" date="2021-04" db="EMBL/GenBank/DDBJ databases">
        <authorList>
            <person name="Gilroy R."/>
        </authorList>
    </citation>
    <scope>NUCLEOTIDE SEQUENCE</scope>
    <source>
        <strain evidence="9">5933</strain>
    </source>
</reference>
<protein>
    <recommendedName>
        <fullName evidence="3">alpha-L-fucosidase</fullName>
        <ecNumber evidence="3">3.2.1.51</ecNumber>
    </recommendedName>
</protein>
<dbReference type="GO" id="GO:0005764">
    <property type="term" value="C:lysosome"/>
    <property type="evidence" value="ECO:0007669"/>
    <property type="project" value="TreeGrafter"/>
</dbReference>
<dbReference type="PANTHER" id="PTHR10030:SF37">
    <property type="entry name" value="ALPHA-L-FUCOSIDASE-RELATED"/>
    <property type="match status" value="1"/>
</dbReference>
<dbReference type="GO" id="GO:0016139">
    <property type="term" value="P:glycoside catabolic process"/>
    <property type="evidence" value="ECO:0007669"/>
    <property type="project" value="TreeGrafter"/>
</dbReference>
<evidence type="ECO:0000313" key="9">
    <source>
        <dbReference type="EMBL" id="HJC71661.1"/>
    </source>
</evidence>
<dbReference type="PANTHER" id="PTHR10030">
    <property type="entry name" value="ALPHA-L-FUCOSIDASE"/>
    <property type="match status" value="1"/>
</dbReference>
<evidence type="ECO:0000256" key="7">
    <source>
        <dbReference type="PIRSR" id="PIRSR001092-1"/>
    </source>
</evidence>
<evidence type="ECO:0000256" key="1">
    <source>
        <dbReference type="ARBA" id="ARBA00004071"/>
    </source>
</evidence>
<evidence type="ECO:0000256" key="2">
    <source>
        <dbReference type="ARBA" id="ARBA00007951"/>
    </source>
</evidence>
<evidence type="ECO:0000256" key="3">
    <source>
        <dbReference type="ARBA" id="ARBA00012662"/>
    </source>
</evidence>
<gene>
    <name evidence="9" type="ORF">H9698_02565</name>
</gene>
<dbReference type="SUPFAM" id="SSF51445">
    <property type="entry name" value="(Trans)glycosidases"/>
    <property type="match status" value="1"/>
</dbReference>
<proteinExistence type="inferred from homology"/>
<evidence type="ECO:0000256" key="4">
    <source>
        <dbReference type="ARBA" id="ARBA00022729"/>
    </source>
</evidence>
<organism evidence="9 10">
    <name type="scientific">Candidatus Ruthenibacterium merdavium</name>
    <dbReference type="NCBI Taxonomy" id="2838752"/>
    <lineage>
        <taxon>Bacteria</taxon>
        <taxon>Bacillati</taxon>
        <taxon>Bacillota</taxon>
        <taxon>Clostridia</taxon>
        <taxon>Eubacteriales</taxon>
        <taxon>Oscillospiraceae</taxon>
        <taxon>Ruthenibacterium</taxon>
    </lineage>
</organism>
<dbReference type="GO" id="GO:0006004">
    <property type="term" value="P:fucose metabolic process"/>
    <property type="evidence" value="ECO:0007669"/>
    <property type="project" value="InterPro"/>
</dbReference>
<evidence type="ECO:0000256" key="5">
    <source>
        <dbReference type="ARBA" id="ARBA00022801"/>
    </source>
</evidence>
<dbReference type="AlphaFoldDB" id="A0A9D2Q549"/>
<evidence type="ECO:0000259" key="8">
    <source>
        <dbReference type="Pfam" id="PF01120"/>
    </source>
</evidence>
<dbReference type="PIRSF" id="PIRSF001092">
    <property type="entry name" value="Alpha-L-fucosidase"/>
    <property type="match status" value="1"/>
</dbReference>